<reference evidence="6" key="1">
    <citation type="journal article" date="2016" name="Genome Biol. Evol.">
        <title>Comparative 'omics' of the Fusarium fujikuroi species complex highlights differences in genetic potential and metabolite synthesis.</title>
        <authorList>
            <person name="Niehaus E.-M."/>
            <person name="Muensterkoetter M."/>
            <person name="Proctor R.H."/>
            <person name="Brown D.W."/>
            <person name="Sharon A."/>
            <person name="Idan Y."/>
            <person name="Oren-Young L."/>
            <person name="Sieber C.M."/>
            <person name="Novak O."/>
            <person name="Pencik A."/>
            <person name="Tarkowska D."/>
            <person name="Hromadova K."/>
            <person name="Freeman S."/>
            <person name="Maymon M."/>
            <person name="Elazar M."/>
            <person name="Youssef S.A."/>
            <person name="El-Shabrawy E.S.M."/>
            <person name="Shalaby A.B.A."/>
            <person name="Houterman P."/>
            <person name="Brock N.L."/>
            <person name="Burkhardt I."/>
            <person name="Tsavkelova E.A."/>
            <person name="Dickschat J.S."/>
            <person name="Galuszka P."/>
            <person name="Gueldener U."/>
            <person name="Tudzynski B."/>
        </authorList>
    </citation>
    <scope>NUCLEOTIDE SEQUENCE [LARGE SCALE GENOMIC DNA]</scope>
    <source>
        <strain evidence="6">ET1</strain>
    </source>
</reference>
<evidence type="ECO:0000256" key="1">
    <source>
        <dbReference type="SAM" id="MobiDB-lite"/>
    </source>
</evidence>
<feature type="region of interest" description="Disordered" evidence="1">
    <location>
        <begin position="126"/>
        <end position="145"/>
    </location>
</feature>
<dbReference type="EMBL" id="FJOF01000008">
    <property type="protein sequence ID" value="CZR44226.1"/>
    <property type="molecule type" value="Genomic_DNA"/>
</dbReference>
<dbReference type="RefSeq" id="XP_031087331.1">
    <property type="nucleotide sequence ID" value="XM_031221810.1"/>
</dbReference>
<dbReference type="GeneID" id="42057113"/>
<dbReference type="Proteomes" id="UP000183971">
    <property type="component" value="Unassembled WGS sequence"/>
</dbReference>
<feature type="compositionally biased region" description="Basic and acidic residues" evidence="1">
    <location>
        <begin position="91"/>
        <end position="111"/>
    </location>
</feature>
<evidence type="ECO:0000313" key="6">
    <source>
        <dbReference type="Proteomes" id="UP000183971"/>
    </source>
</evidence>
<name>A0A1L7W2C0_FUSPR</name>
<evidence type="ECO:0000313" key="5">
    <source>
        <dbReference type="EMBL" id="CZR49885.1"/>
    </source>
</evidence>
<dbReference type="EMBL" id="FJOF01000020">
    <property type="protein sequence ID" value="CZR49885.1"/>
    <property type="molecule type" value="Genomic_DNA"/>
</dbReference>
<feature type="compositionally biased region" description="Basic residues" evidence="1">
    <location>
        <begin position="156"/>
        <end position="165"/>
    </location>
</feature>
<protein>
    <submittedName>
        <fullName evidence="3">Uncharacterized protein</fullName>
    </submittedName>
</protein>
<keyword evidence="6" id="KW-1185">Reference proteome</keyword>
<dbReference type="VEuPathDB" id="FungiDB:FPRO_13999"/>
<reference evidence="3" key="2">
    <citation type="submission" date="2016-02" db="EMBL/GenBank/DDBJ databases">
        <authorList>
            <person name="Wen L."/>
            <person name="He K."/>
            <person name="Yang H."/>
        </authorList>
    </citation>
    <scope>NUCLEOTIDE SEQUENCE [LARGE SCALE GENOMIC DNA]</scope>
    <source>
        <strain evidence="3">ET1</strain>
    </source>
</reference>
<sequence length="343" mass="37792">MASLPSPLGPALDLGVHTPANLNRRARAALLQNSPAVVNSPIGVSPRPGRTAQTPSRHSTPPPRVRRAERANPASTPEQQPISIIESANDLARKHAEEPSGAKLEEANKQFTSDRRRFAQKFVDSVLRRSSSDVPGSKPTYSSVAAASLPADRARTAHQHHHHQKQSTDKGPTSSPRATKPPRPPRQDLRVFVRLEAGAPARDHSGYAIRTLIREKLGTVSEGHQFRSGRDWQSLLADHETRDFLVEKQAERLTDFRGNEVDSDSVVSDEIEIQTGLKPVDIRPGRQFSDNPLTKALLVSFLKPTKKRFWSLFGSRAARLVDKSDVPQAVRNVLGLPLYPQVP</sequence>
<dbReference type="EMBL" id="FJOF01000019">
    <property type="protein sequence ID" value="CZR49794.1"/>
    <property type="molecule type" value="Genomic_DNA"/>
</dbReference>
<proteinExistence type="predicted"/>
<accession>A0A1L7W2C0</accession>
<dbReference type="VEuPathDB" id="FungiDB:FPRO_16092"/>
<dbReference type="VEuPathDB" id="FungiDB:FPRO_16003"/>
<gene>
    <name evidence="3" type="ORF">FPRO_12248</name>
    <name evidence="2" type="ORF">FPRO_13999</name>
    <name evidence="4" type="ORF">FPRO_16003</name>
    <name evidence="5" type="ORF">FPRO_16092</name>
</gene>
<evidence type="ECO:0000313" key="3">
    <source>
        <dbReference type="EMBL" id="CZR46797.1"/>
    </source>
</evidence>
<evidence type="ECO:0000313" key="4">
    <source>
        <dbReference type="EMBL" id="CZR49794.1"/>
    </source>
</evidence>
<feature type="compositionally biased region" description="Polar residues" evidence="1">
    <location>
        <begin position="73"/>
        <end position="82"/>
    </location>
</feature>
<evidence type="ECO:0000313" key="2">
    <source>
        <dbReference type="EMBL" id="CZR44226.1"/>
    </source>
</evidence>
<dbReference type="AlphaFoldDB" id="A0A1L7W2C0"/>
<organism evidence="3 6">
    <name type="scientific">Fusarium proliferatum (strain ET1)</name>
    <name type="common">Orchid endophyte fungus</name>
    <dbReference type="NCBI Taxonomy" id="1227346"/>
    <lineage>
        <taxon>Eukaryota</taxon>
        <taxon>Fungi</taxon>
        <taxon>Dikarya</taxon>
        <taxon>Ascomycota</taxon>
        <taxon>Pezizomycotina</taxon>
        <taxon>Sordariomycetes</taxon>
        <taxon>Hypocreomycetidae</taxon>
        <taxon>Hypocreales</taxon>
        <taxon>Nectriaceae</taxon>
        <taxon>Fusarium</taxon>
        <taxon>Fusarium fujikuroi species complex</taxon>
    </lineage>
</organism>
<feature type="region of interest" description="Disordered" evidence="1">
    <location>
        <begin position="32"/>
        <end position="111"/>
    </location>
</feature>
<dbReference type="EMBL" id="FJOF01000010">
    <property type="protein sequence ID" value="CZR46797.1"/>
    <property type="molecule type" value="Genomic_DNA"/>
</dbReference>
<feature type="region of interest" description="Disordered" evidence="1">
    <location>
        <begin position="151"/>
        <end position="189"/>
    </location>
</feature>
<dbReference type="VEuPathDB" id="FungiDB:FPRO_12248"/>